<feature type="compositionally biased region" description="Low complexity" evidence="1">
    <location>
        <begin position="1142"/>
        <end position="1158"/>
    </location>
</feature>
<feature type="region of interest" description="Disordered" evidence="1">
    <location>
        <begin position="1087"/>
        <end position="1106"/>
    </location>
</feature>
<dbReference type="OMA" id="PPPINTW"/>
<dbReference type="Proteomes" id="UP000030745">
    <property type="component" value="Unassembled WGS sequence"/>
</dbReference>
<accession>A0A067CXX5</accession>
<gene>
    <name evidence="2" type="ORF">SPRG_00197</name>
</gene>
<reference evidence="2 3" key="1">
    <citation type="journal article" date="2013" name="PLoS Genet.">
        <title>Distinctive expansion of potential virulence genes in the genome of the oomycete fish pathogen Saprolegnia parasitica.</title>
        <authorList>
            <person name="Jiang R.H."/>
            <person name="de Bruijn I."/>
            <person name="Haas B.J."/>
            <person name="Belmonte R."/>
            <person name="Lobach L."/>
            <person name="Christie J."/>
            <person name="van den Ackerveken G."/>
            <person name="Bottin A."/>
            <person name="Bulone V."/>
            <person name="Diaz-Moreno S.M."/>
            <person name="Dumas B."/>
            <person name="Fan L."/>
            <person name="Gaulin E."/>
            <person name="Govers F."/>
            <person name="Grenville-Briggs L.J."/>
            <person name="Horner N.R."/>
            <person name="Levin J.Z."/>
            <person name="Mammella M."/>
            <person name="Meijer H.J."/>
            <person name="Morris P."/>
            <person name="Nusbaum C."/>
            <person name="Oome S."/>
            <person name="Phillips A.J."/>
            <person name="van Rooyen D."/>
            <person name="Rzeszutek E."/>
            <person name="Saraiva M."/>
            <person name="Secombes C.J."/>
            <person name="Seidl M.F."/>
            <person name="Snel B."/>
            <person name="Stassen J.H."/>
            <person name="Sykes S."/>
            <person name="Tripathy S."/>
            <person name="van den Berg H."/>
            <person name="Vega-Arreguin J.C."/>
            <person name="Wawra S."/>
            <person name="Young S.K."/>
            <person name="Zeng Q."/>
            <person name="Dieguez-Uribeondo J."/>
            <person name="Russ C."/>
            <person name="Tyler B.M."/>
            <person name="van West P."/>
        </authorList>
    </citation>
    <scope>NUCLEOTIDE SEQUENCE [LARGE SCALE GENOMIC DNA]</scope>
    <source>
        <strain evidence="2 3">CBS 223.65</strain>
    </source>
</reference>
<dbReference type="EMBL" id="KK583189">
    <property type="protein sequence ID" value="KDO35348.1"/>
    <property type="molecule type" value="Genomic_DNA"/>
</dbReference>
<dbReference type="RefSeq" id="XP_012193694.1">
    <property type="nucleotide sequence ID" value="XM_012338304.1"/>
</dbReference>
<protein>
    <submittedName>
        <fullName evidence="2">Uncharacterized protein</fullName>
    </submittedName>
</protein>
<dbReference type="KEGG" id="spar:SPRG_00197"/>
<dbReference type="VEuPathDB" id="FungiDB:SPRG_00197"/>
<feature type="region of interest" description="Disordered" evidence="1">
    <location>
        <begin position="1140"/>
        <end position="1166"/>
    </location>
</feature>
<evidence type="ECO:0000313" key="2">
    <source>
        <dbReference type="EMBL" id="KDO35348.1"/>
    </source>
</evidence>
<keyword evidence="3" id="KW-1185">Reference proteome</keyword>
<organism evidence="2 3">
    <name type="scientific">Saprolegnia parasitica (strain CBS 223.65)</name>
    <dbReference type="NCBI Taxonomy" id="695850"/>
    <lineage>
        <taxon>Eukaryota</taxon>
        <taxon>Sar</taxon>
        <taxon>Stramenopiles</taxon>
        <taxon>Oomycota</taxon>
        <taxon>Saprolegniomycetes</taxon>
        <taxon>Saprolegniales</taxon>
        <taxon>Saprolegniaceae</taxon>
        <taxon>Saprolegnia</taxon>
    </lineage>
</organism>
<dbReference type="AlphaFoldDB" id="A0A067CXX5"/>
<evidence type="ECO:0000256" key="1">
    <source>
        <dbReference type="SAM" id="MobiDB-lite"/>
    </source>
</evidence>
<name>A0A067CXX5_SAPPC</name>
<sequence>MASPWIWRSDAADADISDWLDAVADELRPHQRDELQRILTHQEPSTRLHVWAMIGSKADARRYLHDVLRVHHYLALHISSSSAEYATLISLYAGFGDDDDRSSMESILTETTLHLSLLGRCLMRQPLSKQRVLLTFMHDKFTWRHFLEWLGADPRAENTVRIYLVSLPDNDLFSLWLRILVHIAPTDRLPWVNLTYVFVDDDVVLSLANMFQGHCALPSRLVSQLVALTPLELDAFLQLLVVVSVEAAGSILVEVPPIYYSALSALRPIVLTEHLDQWVLELATIKIDDPCAHTFLTHLCGCESPVVITSLYFELPATTRAQWQCTFHTLEPRDRALCTRFVLLIPLPTPPASDDPPSVYPGTTSDETVTPIQVIDTLVHLPVVELQRLLQTTREWEKEDVMLVAYLLRRLHPLCISAFLTLLSTPPATRELLYLVLNDTVEDEPRQLLLTLVALLQDEADAPHGVSLHKVLAFLSTMDAEYARRFFRSVLTTEVAFNVHLLAFVLSPPHNMVPMACLRLLLHLPSLAHAQLLQMYSSPAQSPFNLLVWSDLLQAVSSVSAATVLAIVQPLAPRAMENVFGYLQAINNEAESLVLMDLFLQHPTTDVLTFLELASGMTDSALKELNLFLSRLDLLRQSLLLPLFVDPRRAILSRLIVSCNALDLVTIGDVFVSLTPHTWETRSLLIEQVRMLEDPLVLSQYLALHKQASSRPNLVSPLAAYASLASYCSKTVHLVLIKALTRLPPSSQVGLITLLTTTGRHVSPPALGSMARPPEYWLDDVLAHCCRILNAYSDKVAVEIVRTLQHVPSSYHDEILATCTELTAETAFLIHMLRLTDDAHVVMACDLLYRPPLAPHLVPVATVCLQKMLKVCSLSAALTLLHAMPSLPAFLTYFDSVPNKMRLLATLADYASVAIPLLALLRIVDTDDANYLLHALQGLPPDRRARFEAQLLQEPIPPVLSADEKAIYFGILEGNQLTIESIEAPYRSGVRLVQASSDVLPDVPPWEPEQLEQHTLAAKPLMVRHLTPAVRPEAWRRPAIAAPLHLAFEPAHLPPLVAPRVCTASPERRRRGLQLELLPDAEVTDLHPRRRPTMTPGSPFAVIAKDPDLTTWPPTRIRVAKTPSAKQLVFDARIRKAMGTASMPSLLPSTSSSSSPPRMRLPPHKS</sequence>
<proteinExistence type="predicted"/>
<evidence type="ECO:0000313" key="3">
    <source>
        <dbReference type="Proteomes" id="UP000030745"/>
    </source>
</evidence>
<dbReference type="OrthoDB" id="72280at2759"/>
<dbReference type="GeneID" id="24122849"/>